<dbReference type="Pfam" id="PF02518">
    <property type="entry name" value="HATPase_c"/>
    <property type="match status" value="1"/>
</dbReference>
<dbReference type="InterPro" id="IPR003594">
    <property type="entry name" value="HATPase_dom"/>
</dbReference>
<evidence type="ECO:0000256" key="7">
    <source>
        <dbReference type="ARBA" id="ARBA00023235"/>
    </source>
</evidence>
<dbReference type="PANTHER" id="PTHR45866:SF1">
    <property type="entry name" value="DNA GYRASE SUBUNIT B, MITOCHONDRIAL"/>
    <property type="match status" value="1"/>
</dbReference>
<evidence type="ECO:0000259" key="8">
    <source>
        <dbReference type="SMART" id="SM00387"/>
    </source>
</evidence>
<feature type="domain" description="Histidine kinase/HSP90-like ATPase" evidence="8">
    <location>
        <begin position="31"/>
        <end position="163"/>
    </location>
</feature>
<name>A0A8D8QMZ3_9HEMI</name>
<evidence type="ECO:0000256" key="1">
    <source>
        <dbReference type="ARBA" id="ARBA00000185"/>
    </source>
</evidence>
<evidence type="ECO:0000256" key="5">
    <source>
        <dbReference type="ARBA" id="ARBA00023029"/>
    </source>
</evidence>
<keyword evidence="4" id="KW-0067">ATP-binding</keyword>
<evidence type="ECO:0000256" key="6">
    <source>
        <dbReference type="ARBA" id="ARBA00023125"/>
    </source>
</evidence>
<evidence type="ECO:0000256" key="3">
    <source>
        <dbReference type="ARBA" id="ARBA00022741"/>
    </source>
</evidence>
<dbReference type="GO" id="GO:0003918">
    <property type="term" value="F:DNA topoisomerase type II (double strand cut, ATP-hydrolyzing) activity"/>
    <property type="evidence" value="ECO:0007669"/>
    <property type="project" value="UniProtKB-EC"/>
</dbReference>
<comment type="similarity">
    <text evidence="2">Belongs to the type II topoisomerase GyrB family.</text>
</comment>
<proteinExistence type="inferred from homology"/>
<reference evidence="9" key="1">
    <citation type="submission" date="2021-05" db="EMBL/GenBank/DDBJ databases">
        <authorList>
            <person name="Alioto T."/>
            <person name="Alioto T."/>
            <person name="Gomez Garrido J."/>
        </authorList>
    </citation>
    <scope>NUCLEOTIDE SEQUENCE</scope>
</reference>
<dbReference type="PRINTS" id="PR00418">
    <property type="entry name" value="TPI2FAMILY"/>
</dbReference>
<dbReference type="PANTHER" id="PTHR45866">
    <property type="entry name" value="DNA GYRASE/TOPOISOMERASE SUBUNIT B"/>
    <property type="match status" value="1"/>
</dbReference>
<dbReference type="SUPFAM" id="SSF55874">
    <property type="entry name" value="ATPase domain of HSP90 chaperone/DNA topoisomerase II/histidine kinase"/>
    <property type="match status" value="1"/>
</dbReference>
<comment type="catalytic activity">
    <reaction evidence="1">
        <text>ATP-dependent breakage, passage and rejoining of double-stranded DNA.</text>
        <dbReference type="EC" id="5.6.2.2"/>
    </reaction>
</comment>
<accession>A0A8D8QMZ3</accession>
<dbReference type="Gene3D" id="3.30.565.10">
    <property type="entry name" value="Histidine kinase-like ATPase, C-terminal domain"/>
    <property type="match status" value="1"/>
</dbReference>
<keyword evidence="7" id="KW-0413">Isomerase</keyword>
<dbReference type="InterPro" id="IPR036890">
    <property type="entry name" value="HATPase_C_sf"/>
</dbReference>
<dbReference type="GO" id="GO:0003677">
    <property type="term" value="F:DNA binding"/>
    <property type="evidence" value="ECO:0007669"/>
    <property type="project" value="UniProtKB-KW"/>
</dbReference>
<keyword evidence="6" id="KW-0238">DNA-binding</keyword>
<evidence type="ECO:0000313" key="9">
    <source>
        <dbReference type="EMBL" id="CAG6635005.1"/>
    </source>
</evidence>
<sequence>MLNNYNYTNIKILKGLEVVRKCPGMYIGEVENGNGLHHMVFEIIDNSVDEIIINKCDKIIVTIHNDNSISIQDNGKGIPTNIHKKKKISIAEILMTILHTGSKFNNKKKTGGLNGVGISVVNALSEKLKLKIYRNKKIYKQIYKNGKPKHKLKIIKKTLDKQTYSRLLLSYVC</sequence>
<dbReference type="GO" id="GO:0006265">
    <property type="term" value="P:DNA topological change"/>
    <property type="evidence" value="ECO:0007669"/>
    <property type="project" value="TreeGrafter"/>
</dbReference>
<dbReference type="EMBL" id="HBUF01088579">
    <property type="protein sequence ID" value="CAG6635005.1"/>
    <property type="molecule type" value="Transcribed_RNA"/>
</dbReference>
<dbReference type="SMART" id="SM00387">
    <property type="entry name" value="HATPase_c"/>
    <property type="match status" value="1"/>
</dbReference>
<dbReference type="AlphaFoldDB" id="A0A8D8QMZ3"/>
<evidence type="ECO:0000256" key="2">
    <source>
        <dbReference type="ARBA" id="ARBA00010708"/>
    </source>
</evidence>
<dbReference type="GO" id="GO:0005524">
    <property type="term" value="F:ATP binding"/>
    <property type="evidence" value="ECO:0007669"/>
    <property type="project" value="UniProtKB-KW"/>
</dbReference>
<keyword evidence="5" id="KW-0799">Topoisomerase</keyword>
<protein>
    <submittedName>
        <fullName evidence="9">DNA gyrase subunit B</fullName>
    </submittedName>
</protein>
<evidence type="ECO:0000256" key="4">
    <source>
        <dbReference type="ARBA" id="ARBA00022840"/>
    </source>
</evidence>
<keyword evidence="3" id="KW-0547">Nucleotide-binding</keyword>
<organism evidence="9">
    <name type="scientific">Cacopsylla melanoneura</name>
    <dbReference type="NCBI Taxonomy" id="428564"/>
    <lineage>
        <taxon>Eukaryota</taxon>
        <taxon>Metazoa</taxon>
        <taxon>Ecdysozoa</taxon>
        <taxon>Arthropoda</taxon>
        <taxon>Hexapoda</taxon>
        <taxon>Insecta</taxon>
        <taxon>Pterygota</taxon>
        <taxon>Neoptera</taxon>
        <taxon>Paraneoptera</taxon>
        <taxon>Hemiptera</taxon>
        <taxon>Sternorrhyncha</taxon>
        <taxon>Psylloidea</taxon>
        <taxon>Psyllidae</taxon>
        <taxon>Psyllinae</taxon>
        <taxon>Cacopsylla</taxon>
    </lineage>
</organism>